<dbReference type="SMART" id="SM00645">
    <property type="entry name" value="Pept_C1"/>
    <property type="match status" value="1"/>
</dbReference>
<evidence type="ECO:0000313" key="2">
    <source>
        <dbReference type="EMBL" id="GIF85926.1"/>
    </source>
</evidence>
<gene>
    <name evidence="2" type="ORF">Cba03nite_72750</name>
</gene>
<dbReference type="InterPro" id="IPR038765">
    <property type="entry name" value="Papain-like_cys_pep_sf"/>
</dbReference>
<organism evidence="2 3">
    <name type="scientific">Catellatospora bangladeshensis</name>
    <dbReference type="NCBI Taxonomy" id="310355"/>
    <lineage>
        <taxon>Bacteria</taxon>
        <taxon>Bacillati</taxon>
        <taxon>Actinomycetota</taxon>
        <taxon>Actinomycetes</taxon>
        <taxon>Micromonosporales</taxon>
        <taxon>Micromonosporaceae</taxon>
        <taxon>Catellatospora</taxon>
    </lineage>
</organism>
<proteinExistence type="predicted"/>
<dbReference type="EMBL" id="BONF01000055">
    <property type="protein sequence ID" value="GIF85926.1"/>
    <property type="molecule type" value="Genomic_DNA"/>
</dbReference>
<keyword evidence="3" id="KW-1185">Reference proteome</keyword>
<name>A0A8J3JJH1_9ACTN</name>
<dbReference type="CDD" id="cd02619">
    <property type="entry name" value="Peptidase_C1"/>
    <property type="match status" value="1"/>
</dbReference>
<feature type="domain" description="Peptidase C1A papain C-terminal" evidence="1">
    <location>
        <begin position="51"/>
        <end position="270"/>
    </location>
</feature>
<dbReference type="Proteomes" id="UP000601223">
    <property type="component" value="Unassembled WGS sequence"/>
</dbReference>
<dbReference type="InterPro" id="IPR000668">
    <property type="entry name" value="Peptidase_C1A_C"/>
</dbReference>
<accession>A0A8J3JJH1</accession>
<protein>
    <recommendedName>
        <fullName evidence="1">Peptidase C1A papain C-terminal domain-containing protein</fullName>
    </recommendedName>
</protein>
<dbReference type="Gene3D" id="3.90.70.10">
    <property type="entry name" value="Cysteine proteinases"/>
    <property type="match status" value="1"/>
</dbReference>
<comment type="caution">
    <text evidence="2">The sequence shown here is derived from an EMBL/GenBank/DDBJ whole genome shotgun (WGS) entry which is preliminary data.</text>
</comment>
<evidence type="ECO:0000259" key="1">
    <source>
        <dbReference type="SMART" id="SM00645"/>
    </source>
</evidence>
<sequence length="277" mass="30006">MPRTTKKNAESANHAVAVGERICNLVPSRGITTDWTLGDAMAVGALTAVPLPSSVDLRAPWWEVGDQGGTGSCVGWATGDGLMRFHLVKAGLMRKDQHISPRYVWMGSKETDEFTTRPESFIERSGTSLKAAVDLCRKHGVVTTDLLPFALEDSLYAGPENAFWAAAAQLRATSYFNIGLDIERWKVAVAQDQPVLCGLVVDRTWRDATETGGELDEFDVGSAGGGHAVCAVGYRSDGRIILRNSWGTGWGDQGFAYASPEYLQAAFFPEAYVVTVR</sequence>
<dbReference type="RefSeq" id="WP_203756499.1">
    <property type="nucleotide sequence ID" value="NZ_BONF01000055.1"/>
</dbReference>
<dbReference type="AlphaFoldDB" id="A0A8J3JJH1"/>
<dbReference type="Pfam" id="PF00112">
    <property type="entry name" value="Peptidase_C1"/>
    <property type="match status" value="1"/>
</dbReference>
<evidence type="ECO:0000313" key="3">
    <source>
        <dbReference type="Proteomes" id="UP000601223"/>
    </source>
</evidence>
<dbReference type="SUPFAM" id="SSF54001">
    <property type="entry name" value="Cysteine proteinases"/>
    <property type="match status" value="1"/>
</dbReference>
<dbReference type="GO" id="GO:0008234">
    <property type="term" value="F:cysteine-type peptidase activity"/>
    <property type="evidence" value="ECO:0007669"/>
    <property type="project" value="InterPro"/>
</dbReference>
<dbReference type="GO" id="GO:0006508">
    <property type="term" value="P:proteolysis"/>
    <property type="evidence" value="ECO:0007669"/>
    <property type="project" value="InterPro"/>
</dbReference>
<reference evidence="2 3" key="1">
    <citation type="submission" date="2021-01" db="EMBL/GenBank/DDBJ databases">
        <title>Whole genome shotgun sequence of Catellatospora bangladeshensis NBRC 107357.</title>
        <authorList>
            <person name="Komaki H."/>
            <person name="Tamura T."/>
        </authorList>
    </citation>
    <scope>NUCLEOTIDE SEQUENCE [LARGE SCALE GENOMIC DNA]</scope>
    <source>
        <strain evidence="2 3">NBRC 107357</strain>
    </source>
</reference>